<reference evidence="3" key="1">
    <citation type="submission" date="2014-03" db="EMBL/GenBank/DDBJ databases">
        <authorList>
            <person name="Urmite Genomes U."/>
        </authorList>
    </citation>
    <scope>NUCLEOTIDE SEQUENCE [LARGE SCALE GENOMIC DNA]</scope>
    <source>
        <strain evidence="3">HD-03</strain>
    </source>
</reference>
<dbReference type="Pfam" id="PF02627">
    <property type="entry name" value="CMD"/>
    <property type="match status" value="1"/>
</dbReference>
<name>A0A024P9Y6_9BACI</name>
<organism evidence="2 3">
    <name type="scientific">Halobacillus karajensis</name>
    <dbReference type="NCBI Taxonomy" id="195088"/>
    <lineage>
        <taxon>Bacteria</taxon>
        <taxon>Bacillati</taxon>
        <taxon>Bacillota</taxon>
        <taxon>Bacilli</taxon>
        <taxon>Bacillales</taxon>
        <taxon>Bacillaceae</taxon>
        <taxon>Halobacillus</taxon>
    </lineage>
</organism>
<evidence type="ECO:0000313" key="3">
    <source>
        <dbReference type="Proteomes" id="UP000028868"/>
    </source>
</evidence>
<dbReference type="EMBL" id="CCDI010000004">
    <property type="protein sequence ID" value="CDQ25222.1"/>
    <property type="molecule type" value="Genomic_DNA"/>
</dbReference>
<dbReference type="RefSeq" id="WP_392387190.1">
    <property type="nucleotide sequence ID" value="NZ_CCDH010000002.1"/>
</dbReference>
<protein>
    <submittedName>
        <fullName evidence="2">4-carboxymuconolactone decarboxylase</fullName>
    </submittedName>
</protein>
<dbReference type="InterPro" id="IPR003779">
    <property type="entry name" value="CMD-like"/>
</dbReference>
<dbReference type="GO" id="GO:0051920">
    <property type="term" value="F:peroxiredoxin activity"/>
    <property type="evidence" value="ECO:0007669"/>
    <property type="project" value="InterPro"/>
</dbReference>
<dbReference type="Gene3D" id="1.20.1290.10">
    <property type="entry name" value="AhpD-like"/>
    <property type="match status" value="1"/>
</dbReference>
<dbReference type="Proteomes" id="UP000028868">
    <property type="component" value="Unassembled WGS sequence"/>
</dbReference>
<gene>
    <name evidence="2" type="ORF">BN983_03535</name>
</gene>
<evidence type="ECO:0000313" key="2">
    <source>
        <dbReference type="EMBL" id="CDQ25222.1"/>
    </source>
</evidence>
<proteinExistence type="predicted"/>
<comment type="caution">
    <text evidence="2">The sequence shown here is derived from an EMBL/GenBank/DDBJ whole genome shotgun (WGS) entry which is preliminary data.</text>
</comment>
<dbReference type="AlphaFoldDB" id="A0A024P9Y6"/>
<sequence>MKTRYEKGLEVLKSYTDEEKGTNHFELMKALEDIAPDLGKYIIEFAYGDIYNRDHLSQQSRALTVLSSLVTQGAGSLPQLELHINTALNAGLSEKEIIEAMIQLIPYVGFPSVINALTQAQRVFQERQTKEKAFA</sequence>
<dbReference type="InterPro" id="IPR029032">
    <property type="entry name" value="AhpD-like"/>
</dbReference>
<reference evidence="2 3" key="2">
    <citation type="submission" date="2014-05" db="EMBL/GenBank/DDBJ databases">
        <title>Draft genome sequence of Halobacillus karajensis HK-03.</title>
        <authorList>
            <person name="Khelaifia S."/>
            <person name="Croce O."/>
            <person name="Lagier J.C."/>
            <person name="Raoult D."/>
        </authorList>
    </citation>
    <scope>NUCLEOTIDE SEQUENCE [LARGE SCALE GENOMIC DNA]</scope>
    <source>
        <strain evidence="2 3">HD-03</strain>
    </source>
</reference>
<evidence type="ECO:0000259" key="1">
    <source>
        <dbReference type="Pfam" id="PF02627"/>
    </source>
</evidence>
<dbReference type="SUPFAM" id="SSF69118">
    <property type="entry name" value="AhpD-like"/>
    <property type="match status" value="1"/>
</dbReference>
<dbReference type="InterPro" id="IPR052512">
    <property type="entry name" value="4CMD/NDH-1_regulator"/>
</dbReference>
<dbReference type="PANTHER" id="PTHR33570:SF2">
    <property type="entry name" value="CARBOXYMUCONOLACTONE DECARBOXYLASE-LIKE DOMAIN-CONTAINING PROTEIN"/>
    <property type="match status" value="1"/>
</dbReference>
<dbReference type="PANTHER" id="PTHR33570">
    <property type="entry name" value="4-CARBOXYMUCONOLACTONE DECARBOXYLASE FAMILY PROTEIN"/>
    <property type="match status" value="1"/>
</dbReference>
<feature type="domain" description="Carboxymuconolactone decarboxylase-like" evidence="1">
    <location>
        <begin position="36"/>
        <end position="121"/>
    </location>
</feature>
<accession>A0A024P9Y6</accession>
<keyword evidence="3" id="KW-1185">Reference proteome</keyword>